<dbReference type="InterPro" id="IPR015422">
    <property type="entry name" value="PyrdxlP-dep_Trfase_small"/>
</dbReference>
<dbReference type="GO" id="GO:0006567">
    <property type="term" value="P:L-threonine catabolic process"/>
    <property type="evidence" value="ECO:0007669"/>
    <property type="project" value="TreeGrafter"/>
</dbReference>
<dbReference type="AlphaFoldDB" id="A0A0F9JZB9"/>
<dbReference type="GO" id="GO:0008732">
    <property type="term" value="F:L-allo-threonine aldolase activity"/>
    <property type="evidence" value="ECO:0007669"/>
    <property type="project" value="TreeGrafter"/>
</dbReference>
<dbReference type="PIRSF" id="PIRSF017617">
    <property type="entry name" value="Thr_aldolase"/>
    <property type="match status" value="1"/>
</dbReference>
<keyword evidence="3" id="KW-0663">Pyridoxal phosphate</keyword>
<dbReference type="Gene3D" id="3.90.1150.10">
    <property type="entry name" value="Aspartate Aminotransferase, domain 1"/>
    <property type="match status" value="1"/>
</dbReference>
<dbReference type="Pfam" id="PF01212">
    <property type="entry name" value="Beta_elim_lyase"/>
    <property type="match status" value="1"/>
</dbReference>
<comment type="caution">
    <text evidence="6">The sequence shown here is derived from an EMBL/GenBank/DDBJ whole genome shotgun (WGS) entry which is preliminary data.</text>
</comment>
<evidence type="ECO:0000256" key="2">
    <source>
        <dbReference type="ARBA" id="ARBA00006966"/>
    </source>
</evidence>
<dbReference type="SUPFAM" id="SSF53383">
    <property type="entry name" value="PLP-dependent transferases"/>
    <property type="match status" value="1"/>
</dbReference>
<proteinExistence type="inferred from homology"/>
<dbReference type="InterPro" id="IPR023603">
    <property type="entry name" value="Low_specificity_L-TA-like"/>
</dbReference>
<dbReference type="InterPro" id="IPR015421">
    <property type="entry name" value="PyrdxlP-dep_Trfase_major"/>
</dbReference>
<organism evidence="6">
    <name type="scientific">marine sediment metagenome</name>
    <dbReference type="NCBI Taxonomy" id="412755"/>
    <lineage>
        <taxon>unclassified sequences</taxon>
        <taxon>metagenomes</taxon>
        <taxon>ecological metagenomes</taxon>
    </lineage>
</organism>
<keyword evidence="4" id="KW-0456">Lyase</keyword>
<gene>
    <name evidence="6" type="ORF">LCGC14_1467640</name>
</gene>
<dbReference type="NCBIfam" id="NF041359">
    <property type="entry name" value="GntG_guanitoxin"/>
    <property type="match status" value="1"/>
</dbReference>
<dbReference type="InterPro" id="IPR015424">
    <property type="entry name" value="PyrdxlP-dep_Trfase"/>
</dbReference>
<sequence>MRIVDLRSDTVTKPSPEMWERIKAMDNTMLGDDVEREDPTVNELEEKAAKIVGKKSALYVTSGTQGNLLSLLSQTNPGDEILLEELSHIYGHEVGSAARIGGLMVSTYSSDRGVPSLDQLQDLIRDKTDIHEPPTTLLCAENTHNFHGGTVIKPEILSEMKKFAKKNELKFHLDGARIFNASVALNQPVTEFTKHVDSVMFCLSKGLSCPVGSIVAGSEDFIIKARKFRKMLGGGMRQAGIIASFGLTALEPSWIKRLEEDHKNAQLLADELRSLNLPIKVFKPDTNIIIVELLKKTVISKIISELGKEGVLAFNISKDKIRFVTHYGINPEDIQLSVDIIGNILQKSFKA</sequence>
<dbReference type="InterPro" id="IPR001597">
    <property type="entry name" value="ArAA_b-elim_lyase/Thr_aldolase"/>
</dbReference>
<dbReference type="PANTHER" id="PTHR48097:SF9">
    <property type="entry name" value="L-THREONINE ALDOLASE"/>
    <property type="match status" value="1"/>
</dbReference>
<comment type="similarity">
    <text evidence="2">Belongs to the threonine aldolase family.</text>
</comment>
<comment type="cofactor">
    <cofactor evidence="1">
        <name>pyridoxal 5'-phosphate</name>
        <dbReference type="ChEBI" id="CHEBI:597326"/>
    </cofactor>
</comment>
<dbReference type="CDD" id="cd06502">
    <property type="entry name" value="TA_like"/>
    <property type="match status" value="1"/>
</dbReference>
<dbReference type="GO" id="GO:0005829">
    <property type="term" value="C:cytosol"/>
    <property type="evidence" value="ECO:0007669"/>
    <property type="project" value="TreeGrafter"/>
</dbReference>
<dbReference type="GO" id="GO:0006545">
    <property type="term" value="P:glycine biosynthetic process"/>
    <property type="evidence" value="ECO:0007669"/>
    <property type="project" value="TreeGrafter"/>
</dbReference>
<reference evidence="6" key="1">
    <citation type="journal article" date="2015" name="Nature">
        <title>Complex archaea that bridge the gap between prokaryotes and eukaryotes.</title>
        <authorList>
            <person name="Spang A."/>
            <person name="Saw J.H."/>
            <person name="Jorgensen S.L."/>
            <person name="Zaremba-Niedzwiedzka K."/>
            <person name="Martijn J."/>
            <person name="Lind A.E."/>
            <person name="van Eijk R."/>
            <person name="Schleper C."/>
            <person name="Guy L."/>
            <person name="Ettema T.J."/>
        </authorList>
    </citation>
    <scope>NUCLEOTIDE SEQUENCE</scope>
</reference>
<dbReference type="FunFam" id="3.40.640.10:FF:000030">
    <property type="entry name" value="Low-specificity L-threonine aldolase"/>
    <property type="match status" value="1"/>
</dbReference>
<evidence type="ECO:0000259" key="5">
    <source>
        <dbReference type="Pfam" id="PF01212"/>
    </source>
</evidence>
<dbReference type="EMBL" id="LAZR01010287">
    <property type="protein sequence ID" value="KKM67786.1"/>
    <property type="molecule type" value="Genomic_DNA"/>
</dbReference>
<accession>A0A0F9JZB9</accession>
<dbReference type="PANTHER" id="PTHR48097">
    <property type="entry name" value="L-THREONINE ALDOLASE-RELATED"/>
    <property type="match status" value="1"/>
</dbReference>
<name>A0A0F9JZB9_9ZZZZ</name>
<evidence type="ECO:0000313" key="6">
    <source>
        <dbReference type="EMBL" id="KKM67786.1"/>
    </source>
</evidence>
<protein>
    <recommendedName>
        <fullName evidence="5">Aromatic amino acid beta-eliminating lyase/threonine aldolase domain-containing protein</fullName>
    </recommendedName>
</protein>
<feature type="domain" description="Aromatic amino acid beta-eliminating lyase/threonine aldolase" evidence="5">
    <location>
        <begin position="5"/>
        <end position="292"/>
    </location>
</feature>
<dbReference type="Gene3D" id="3.40.640.10">
    <property type="entry name" value="Type I PLP-dependent aspartate aminotransferase-like (Major domain)"/>
    <property type="match status" value="1"/>
</dbReference>
<evidence type="ECO:0000256" key="4">
    <source>
        <dbReference type="ARBA" id="ARBA00023239"/>
    </source>
</evidence>
<evidence type="ECO:0000256" key="3">
    <source>
        <dbReference type="ARBA" id="ARBA00022898"/>
    </source>
</evidence>
<evidence type="ECO:0000256" key="1">
    <source>
        <dbReference type="ARBA" id="ARBA00001933"/>
    </source>
</evidence>